<sequence length="156" mass="18094">MIRSLQSDDYTPIITQLNEWWGGREMTHLLPRLFFEHFQDTSYALTKNEHIIAFLIGFRSQTDPTQAYIHFVGVHPLYRQKGLAAQLYHTFFSKVQSLGCTEVRCITSPINQTSIAFHTRLGFQLLPADTDENALPVYRNYDGKGQDRVLFRKILV</sequence>
<dbReference type="SUPFAM" id="SSF55729">
    <property type="entry name" value="Acyl-CoA N-acyltransferases (Nat)"/>
    <property type="match status" value="1"/>
</dbReference>
<dbReference type="GO" id="GO:0016747">
    <property type="term" value="F:acyltransferase activity, transferring groups other than amino-acyl groups"/>
    <property type="evidence" value="ECO:0007669"/>
    <property type="project" value="InterPro"/>
</dbReference>
<evidence type="ECO:0000313" key="3">
    <source>
        <dbReference type="Proteomes" id="UP000661691"/>
    </source>
</evidence>
<reference evidence="2" key="1">
    <citation type="submission" date="2020-09" db="EMBL/GenBank/DDBJ databases">
        <title>A novel bacterium of genus Hazenella, isolated from South China Sea.</title>
        <authorList>
            <person name="Huang H."/>
            <person name="Mo K."/>
            <person name="Hu Y."/>
        </authorList>
    </citation>
    <scope>NUCLEOTIDE SEQUENCE</scope>
    <source>
        <strain evidence="2">IB182357</strain>
    </source>
</reference>
<dbReference type="InterPro" id="IPR000182">
    <property type="entry name" value="GNAT_dom"/>
</dbReference>
<name>A0A926N9L6_9BACL</name>
<feature type="domain" description="N-acetyltransferase" evidence="1">
    <location>
        <begin position="1"/>
        <end position="156"/>
    </location>
</feature>
<keyword evidence="3" id="KW-1185">Reference proteome</keyword>
<dbReference type="AlphaFoldDB" id="A0A926N9L6"/>
<protein>
    <submittedName>
        <fullName evidence="2">GNAT family N-acetyltransferase</fullName>
    </submittedName>
</protein>
<evidence type="ECO:0000313" key="2">
    <source>
        <dbReference type="EMBL" id="MBD1371455.1"/>
    </source>
</evidence>
<dbReference type="PIRSF" id="PIRSF037663">
    <property type="entry name" value="Acetyltransf_GNAT_prd"/>
    <property type="match status" value="1"/>
</dbReference>
<dbReference type="Proteomes" id="UP000661691">
    <property type="component" value="Unassembled WGS sequence"/>
</dbReference>
<dbReference type="Gene3D" id="3.40.630.30">
    <property type="match status" value="1"/>
</dbReference>
<dbReference type="EMBL" id="JACXAH010000003">
    <property type="protein sequence ID" value="MBD1371455.1"/>
    <property type="molecule type" value="Genomic_DNA"/>
</dbReference>
<dbReference type="PROSITE" id="PS51186">
    <property type="entry name" value="GNAT"/>
    <property type="match status" value="1"/>
</dbReference>
<gene>
    <name evidence="2" type="ORF">IC620_03685</name>
</gene>
<comment type="caution">
    <text evidence="2">The sequence shown here is derived from an EMBL/GenBank/DDBJ whole genome shotgun (WGS) entry which is preliminary data.</text>
</comment>
<dbReference type="InterPro" id="IPR016181">
    <property type="entry name" value="Acyl_CoA_acyltransferase"/>
</dbReference>
<dbReference type="FunFam" id="3.40.630.30:FF:000133">
    <property type="entry name" value="Acetyltransferase, GNAT family"/>
    <property type="match status" value="1"/>
</dbReference>
<dbReference type="InterPro" id="IPR017255">
    <property type="entry name" value="AcTrfase_GNAT_prd"/>
</dbReference>
<proteinExistence type="predicted"/>
<dbReference type="RefSeq" id="WP_191140150.1">
    <property type="nucleotide sequence ID" value="NZ_JACXAG020000002.1"/>
</dbReference>
<evidence type="ECO:0000259" key="1">
    <source>
        <dbReference type="PROSITE" id="PS51186"/>
    </source>
</evidence>
<dbReference type="Pfam" id="PF00583">
    <property type="entry name" value="Acetyltransf_1"/>
    <property type="match status" value="1"/>
</dbReference>
<dbReference type="CDD" id="cd04301">
    <property type="entry name" value="NAT_SF"/>
    <property type="match status" value="1"/>
</dbReference>
<accession>A0A926N9L6</accession>
<organism evidence="2 3">
    <name type="scientific">Polycladospora coralii</name>
    <dbReference type="NCBI Taxonomy" id="2771432"/>
    <lineage>
        <taxon>Bacteria</taxon>
        <taxon>Bacillati</taxon>
        <taxon>Bacillota</taxon>
        <taxon>Bacilli</taxon>
        <taxon>Bacillales</taxon>
        <taxon>Thermoactinomycetaceae</taxon>
        <taxon>Polycladospora</taxon>
    </lineage>
</organism>